<dbReference type="InterPro" id="IPR050228">
    <property type="entry name" value="Carboxylesterase_BioH"/>
</dbReference>
<accession>A0A8T2QWJ7</accession>
<dbReference type="PANTHER" id="PTHR43194">
    <property type="entry name" value="HYDROLASE ALPHA/BETA FOLD FAMILY"/>
    <property type="match status" value="1"/>
</dbReference>
<dbReference type="PRINTS" id="PR00111">
    <property type="entry name" value="ABHYDROLASE"/>
</dbReference>
<evidence type="ECO:0000259" key="1">
    <source>
        <dbReference type="Pfam" id="PF00561"/>
    </source>
</evidence>
<comment type="caution">
    <text evidence="2">The sequence shown here is derived from an EMBL/GenBank/DDBJ whole genome shotgun (WGS) entry which is preliminary data.</text>
</comment>
<name>A0A8T2QWJ7_CERRI</name>
<dbReference type="AlphaFoldDB" id="A0A8T2QWJ7"/>
<dbReference type="EMBL" id="CM035436">
    <property type="protein sequence ID" value="KAH7288366.1"/>
    <property type="molecule type" value="Genomic_DNA"/>
</dbReference>
<dbReference type="PANTHER" id="PTHR43194:SF2">
    <property type="entry name" value="PEROXISOMAL MEMBRANE PROTEIN LPX1"/>
    <property type="match status" value="1"/>
</dbReference>
<dbReference type="OMA" id="LHDWGGM"/>
<keyword evidence="3" id="KW-1185">Reference proteome</keyword>
<evidence type="ECO:0000313" key="3">
    <source>
        <dbReference type="Proteomes" id="UP000825935"/>
    </source>
</evidence>
<proteinExistence type="predicted"/>
<gene>
    <name evidence="2" type="ORF">KP509_31G023700</name>
</gene>
<dbReference type="Pfam" id="PF00561">
    <property type="entry name" value="Abhydrolase_1"/>
    <property type="match status" value="1"/>
</dbReference>
<dbReference type="Gene3D" id="3.40.50.1820">
    <property type="entry name" value="alpha/beta hydrolase"/>
    <property type="match status" value="1"/>
</dbReference>
<reference evidence="2" key="1">
    <citation type="submission" date="2021-08" db="EMBL/GenBank/DDBJ databases">
        <title>WGS assembly of Ceratopteris richardii.</title>
        <authorList>
            <person name="Marchant D.B."/>
            <person name="Chen G."/>
            <person name="Jenkins J."/>
            <person name="Shu S."/>
            <person name="Leebens-Mack J."/>
            <person name="Grimwood J."/>
            <person name="Schmutz J."/>
            <person name="Soltis P."/>
            <person name="Soltis D."/>
            <person name="Chen Z.-H."/>
        </authorList>
    </citation>
    <scope>NUCLEOTIDE SEQUENCE</scope>
    <source>
        <strain evidence="2">Whitten #5841</strain>
        <tissue evidence="2">Leaf</tissue>
    </source>
</reference>
<dbReference type="InterPro" id="IPR029058">
    <property type="entry name" value="AB_hydrolase_fold"/>
</dbReference>
<feature type="domain" description="AB hydrolase-1" evidence="1">
    <location>
        <begin position="117"/>
        <end position="359"/>
    </location>
</feature>
<sequence>MAAFSYAFAANVASSSLCLNGYAPHRYRVFNCRASSSSSEESSAKSENTKGIFSFVTDNPSSRNAIQLENTPAQDGNLGQMITEIEDKGREFGSYKRAGEFSWFVRETGALDAKNGTIVFLHGAPTQSYSYRVVIEKMGEAGYHCYAPDWIGYGFSERPQPKYGFSYTAAEEAYHEELDKLLNRLGIDAPFFLVTQGFIVGSYGLTWALKNSDRVAKLIVLNGPLTPSAPLPSVFQQMRLPFIGEFTCQNAMLAERFVEGGSTYVLDLNDADVYRLPYLDSSDPGFALLESTRKAPLNELSARIEAGFVSGRWNVPTMVAWGVTDKYLPTSEAENFAKRNSEVIHVQLLEGAGHLPQEDWPEKVVEALLKFF</sequence>
<dbReference type="GO" id="GO:0003824">
    <property type="term" value="F:catalytic activity"/>
    <property type="evidence" value="ECO:0007669"/>
    <property type="project" value="InterPro"/>
</dbReference>
<dbReference type="SUPFAM" id="SSF53474">
    <property type="entry name" value="alpha/beta-Hydrolases"/>
    <property type="match status" value="1"/>
</dbReference>
<evidence type="ECO:0000313" key="2">
    <source>
        <dbReference type="EMBL" id="KAH7288366.1"/>
    </source>
</evidence>
<dbReference type="OrthoDB" id="6431331at2759"/>
<protein>
    <recommendedName>
        <fullName evidence="1">AB hydrolase-1 domain-containing protein</fullName>
    </recommendedName>
</protein>
<dbReference type="Proteomes" id="UP000825935">
    <property type="component" value="Chromosome 31"/>
</dbReference>
<dbReference type="PRINTS" id="PR00412">
    <property type="entry name" value="EPOXHYDRLASE"/>
</dbReference>
<organism evidence="2 3">
    <name type="scientific">Ceratopteris richardii</name>
    <name type="common">Triangle waterfern</name>
    <dbReference type="NCBI Taxonomy" id="49495"/>
    <lineage>
        <taxon>Eukaryota</taxon>
        <taxon>Viridiplantae</taxon>
        <taxon>Streptophyta</taxon>
        <taxon>Embryophyta</taxon>
        <taxon>Tracheophyta</taxon>
        <taxon>Polypodiopsida</taxon>
        <taxon>Polypodiidae</taxon>
        <taxon>Polypodiales</taxon>
        <taxon>Pteridineae</taxon>
        <taxon>Pteridaceae</taxon>
        <taxon>Parkerioideae</taxon>
        <taxon>Ceratopteris</taxon>
    </lineage>
</organism>
<dbReference type="InterPro" id="IPR000639">
    <property type="entry name" value="Epox_hydrolase-like"/>
</dbReference>
<dbReference type="InterPro" id="IPR000073">
    <property type="entry name" value="AB_hydrolase_1"/>
</dbReference>
<dbReference type="GO" id="GO:0009507">
    <property type="term" value="C:chloroplast"/>
    <property type="evidence" value="ECO:0007669"/>
    <property type="project" value="TreeGrafter"/>
</dbReference>